<dbReference type="InterPro" id="IPR022634">
    <property type="entry name" value="DNA_polIII_beta_N"/>
</dbReference>
<dbReference type="SMART" id="SM00480">
    <property type="entry name" value="POL3Bc"/>
    <property type="match status" value="1"/>
</dbReference>
<keyword evidence="4 10" id="KW-0963">Cytoplasm</keyword>
<evidence type="ECO:0000256" key="3">
    <source>
        <dbReference type="ARBA" id="ARBA00021035"/>
    </source>
</evidence>
<evidence type="ECO:0000259" key="11">
    <source>
        <dbReference type="Pfam" id="PF00712"/>
    </source>
</evidence>
<accession>A0A371PMY0</accession>
<dbReference type="InterPro" id="IPR001001">
    <property type="entry name" value="DNA_polIII_beta"/>
</dbReference>
<keyword evidence="5 10" id="KW-0808">Transferase</keyword>
<evidence type="ECO:0000256" key="7">
    <source>
        <dbReference type="ARBA" id="ARBA00022705"/>
    </source>
</evidence>
<evidence type="ECO:0000256" key="10">
    <source>
        <dbReference type="PIRNR" id="PIRNR000804"/>
    </source>
</evidence>
<dbReference type="GO" id="GO:0003677">
    <property type="term" value="F:DNA binding"/>
    <property type="evidence" value="ECO:0007669"/>
    <property type="project" value="UniProtKB-UniRule"/>
</dbReference>
<keyword evidence="7 10" id="KW-0235">DNA replication</keyword>
<dbReference type="Pfam" id="PF02767">
    <property type="entry name" value="DNA_pol3_beta_2"/>
    <property type="match status" value="1"/>
</dbReference>
<feature type="domain" description="DNA polymerase III beta sliding clamp C-terminal" evidence="13">
    <location>
        <begin position="253"/>
        <end position="358"/>
    </location>
</feature>
<dbReference type="PIRSF" id="PIRSF000804">
    <property type="entry name" value="DNA_pol_III_b"/>
    <property type="match status" value="1"/>
</dbReference>
<dbReference type="Proteomes" id="UP000261905">
    <property type="component" value="Unassembled WGS sequence"/>
</dbReference>
<dbReference type="Pfam" id="PF02768">
    <property type="entry name" value="DNA_pol3_beta_3"/>
    <property type="match status" value="1"/>
</dbReference>
<dbReference type="RefSeq" id="WP_116044584.1">
    <property type="nucleotide sequence ID" value="NZ_QUBQ01000001.1"/>
</dbReference>
<dbReference type="PANTHER" id="PTHR30478">
    <property type="entry name" value="DNA POLYMERASE III SUBUNIT BETA"/>
    <property type="match status" value="1"/>
</dbReference>
<evidence type="ECO:0000256" key="1">
    <source>
        <dbReference type="ARBA" id="ARBA00004496"/>
    </source>
</evidence>
<comment type="subcellular location">
    <subcellularLocation>
        <location evidence="1 10">Cytoplasm</location>
    </subcellularLocation>
</comment>
<dbReference type="OrthoDB" id="8421503at2"/>
<reference evidence="14 15" key="1">
    <citation type="submission" date="2018-08" db="EMBL/GenBank/DDBJ databases">
        <title>Paenibacillus sp. M4BSY-1, whole genome shotgun sequence.</title>
        <authorList>
            <person name="Tuo L."/>
        </authorList>
    </citation>
    <scope>NUCLEOTIDE SEQUENCE [LARGE SCALE GENOMIC DNA]</scope>
    <source>
        <strain evidence="14 15">M4BSY-1</strain>
    </source>
</reference>
<dbReference type="Gene3D" id="3.70.10.10">
    <property type="match status" value="1"/>
</dbReference>
<dbReference type="CDD" id="cd00140">
    <property type="entry name" value="beta_clamp"/>
    <property type="match status" value="1"/>
</dbReference>
<comment type="similarity">
    <text evidence="2 10">Belongs to the beta sliding clamp family.</text>
</comment>
<evidence type="ECO:0000259" key="12">
    <source>
        <dbReference type="Pfam" id="PF02767"/>
    </source>
</evidence>
<evidence type="ECO:0000313" key="14">
    <source>
        <dbReference type="EMBL" id="REK77157.1"/>
    </source>
</evidence>
<gene>
    <name evidence="14" type="primary">dnaN</name>
    <name evidence="14" type="ORF">DX130_09185</name>
</gene>
<dbReference type="SUPFAM" id="SSF55979">
    <property type="entry name" value="DNA clamp"/>
    <property type="match status" value="3"/>
</dbReference>
<dbReference type="GO" id="GO:0008408">
    <property type="term" value="F:3'-5' exonuclease activity"/>
    <property type="evidence" value="ECO:0007669"/>
    <property type="project" value="InterPro"/>
</dbReference>
<dbReference type="InterPro" id="IPR022635">
    <property type="entry name" value="DNA_polIII_beta_C"/>
</dbReference>
<evidence type="ECO:0000313" key="15">
    <source>
        <dbReference type="Proteomes" id="UP000261905"/>
    </source>
</evidence>
<evidence type="ECO:0000256" key="9">
    <source>
        <dbReference type="ARBA" id="ARBA00023125"/>
    </source>
</evidence>
<dbReference type="PANTHER" id="PTHR30478:SF0">
    <property type="entry name" value="BETA SLIDING CLAMP"/>
    <property type="match status" value="1"/>
</dbReference>
<dbReference type="NCBIfam" id="TIGR00663">
    <property type="entry name" value="dnan"/>
    <property type="match status" value="1"/>
</dbReference>
<dbReference type="GO" id="GO:0009360">
    <property type="term" value="C:DNA polymerase III complex"/>
    <property type="evidence" value="ECO:0007669"/>
    <property type="project" value="InterPro"/>
</dbReference>
<dbReference type="Gene3D" id="3.10.150.10">
    <property type="entry name" value="DNA Polymerase III, subunit A, domain 2"/>
    <property type="match status" value="1"/>
</dbReference>
<evidence type="ECO:0000256" key="5">
    <source>
        <dbReference type="ARBA" id="ARBA00022679"/>
    </source>
</evidence>
<comment type="function">
    <text evidence="10">Confers DNA tethering and processivity to DNA polymerases and other proteins. Acts as a clamp, forming a ring around DNA (a reaction catalyzed by the clamp-loading complex) which diffuses in an ATP-independent manner freely and bidirectionally along dsDNA. Initially characterized for its ability to contact the catalytic subunit of DNA polymerase III (Pol III), a complex, multichain enzyme responsible for most of the replicative synthesis in bacteria; Pol III exhibits 3'-5' exonuclease proofreading activity. The beta chain is required for initiation of replication as well as for processivity of DNA replication.</text>
</comment>
<keyword evidence="15" id="KW-1185">Reference proteome</keyword>
<dbReference type="GO" id="GO:0005737">
    <property type="term" value="C:cytoplasm"/>
    <property type="evidence" value="ECO:0007669"/>
    <property type="project" value="UniProtKB-SubCell"/>
</dbReference>
<keyword evidence="8 10" id="KW-0239">DNA-directed DNA polymerase</keyword>
<dbReference type="InterPro" id="IPR046938">
    <property type="entry name" value="DNA_clamp_sf"/>
</dbReference>
<evidence type="ECO:0000256" key="8">
    <source>
        <dbReference type="ARBA" id="ARBA00022932"/>
    </source>
</evidence>
<name>A0A371PMY0_9BACL</name>
<dbReference type="InterPro" id="IPR022637">
    <property type="entry name" value="DNA_polIII_beta_cen"/>
</dbReference>
<comment type="subunit">
    <text evidence="10">Forms a ring-shaped head-to-tail homodimer around DNA.</text>
</comment>
<comment type="caution">
    <text evidence="14">The sequence shown here is derived from an EMBL/GenBank/DDBJ whole genome shotgun (WGS) entry which is preliminary data.</text>
</comment>
<dbReference type="Pfam" id="PF00712">
    <property type="entry name" value="DNA_pol3_beta"/>
    <property type="match status" value="1"/>
</dbReference>
<dbReference type="EMBL" id="QUBQ01000001">
    <property type="protein sequence ID" value="REK77157.1"/>
    <property type="molecule type" value="Genomic_DNA"/>
</dbReference>
<proteinExistence type="inferred from homology"/>
<feature type="domain" description="DNA polymerase III beta sliding clamp central" evidence="12">
    <location>
        <begin position="140"/>
        <end position="249"/>
    </location>
</feature>
<dbReference type="GO" id="GO:0006271">
    <property type="term" value="P:DNA strand elongation involved in DNA replication"/>
    <property type="evidence" value="ECO:0007669"/>
    <property type="project" value="TreeGrafter"/>
</dbReference>
<evidence type="ECO:0000256" key="4">
    <source>
        <dbReference type="ARBA" id="ARBA00022490"/>
    </source>
</evidence>
<protein>
    <recommendedName>
        <fullName evidence="3 10">Beta sliding clamp</fullName>
    </recommendedName>
</protein>
<evidence type="ECO:0000256" key="6">
    <source>
        <dbReference type="ARBA" id="ARBA00022695"/>
    </source>
</evidence>
<evidence type="ECO:0000259" key="13">
    <source>
        <dbReference type="Pfam" id="PF02768"/>
    </source>
</evidence>
<keyword evidence="6 10" id="KW-0548">Nucleotidyltransferase</keyword>
<keyword evidence="9" id="KW-0238">DNA-binding</keyword>
<dbReference type="AlphaFoldDB" id="A0A371PMY0"/>
<dbReference type="GO" id="GO:0003887">
    <property type="term" value="F:DNA-directed DNA polymerase activity"/>
    <property type="evidence" value="ECO:0007669"/>
    <property type="project" value="UniProtKB-UniRule"/>
</dbReference>
<evidence type="ECO:0000256" key="2">
    <source>
        <dbReference type="ARBA" id="ARBA00010752"/>
    </source>
</evidence>
<sequence>MWIRITREAMLQALRQTGKAVSAHPVIPLLTGLHISVQAEEVRLTASNMAMTIEVSIQNDPQSDLAVGQTGALVVPAKILQNIIQRLDPGWLTMESDDHNRIVITSGHSRFRLQGVDPGSFPIIPSIRDSGSTSFDVPAVPFRAAIRQVLIATSASETRSVFTGVSATFRDHSLELMATDGVQLAHRVIPLSGRVSSESIVIPSKTLSELYKLIGEEDERIHIEANAKSILFRNGRLQLLSALLEGSMPVMTKLVPASFQTEIRLKSEALLRAVERVSVLANSSIIRLTLENDRLKLFSKTAEIGEVVDEVELQYAHGEHFAIALNGLFLTEIIRCIGTEHVSLQLTGSRCPVVIIPIQEPRDALFILTPVLTSQYENKPA</sequence>
<feature type="domain" description="DNA polymerase III beta sliding clamp N-terminal" evidence="11">
    <location>
        <begin position="1"/>
        <end position="125"/>
    </location>
</feature>
<organism evidence="14 15">
    <name type="scientific">Paenibacillus paeoniae</name>
    <dbReference type="NCBI Taxonomy" id="2292705"/>
    <lineage>
        <taxon>Bacteria</taxon>
        <taxon>Bacillati</taxon>
        <taxon>Bacillota</taxon>
        <taxon>Bacilli</taxon>
        <taxon>Bacillales</taxon>
        <taxon>Paenibacillaceae</taxon>
        <taxon>Paenibacillus</taxon>
    </lineage>
</organism>